<keyword evidence="5" id="KW-1185">Reference proteome</keyword>
<dbReference type="PROSITE" id="PS50005">
    <property type="entry name" value="TPR"/>
    <property type="match status" value="3"/>
</dbReference>
<keyword evidence="1" id="KW-0677">Repeat</keyword>
<feature type="repeat" description="TPR" evidence="3">
    <location>
        <begin position="73"/>
        <end position="106"/>
    </location>
</feature>
<evidence type="ECO:0000313" key="5">
    <source>
        <dbReference type="Proteomes" id="UP000053660"/>
    </source>
</evidence>
<accession>A0A0B1T637</accession>
<organism evidence="4 5">
    <name type="scientific">Oesophagostomum dentatum</name>
    <name type="common">Nodular worm</name>
    <dbReference type="NCBI Taxonomy" id="61180"/>
    <lineage>
        <taxon>Eukaryota</taxon>
        <taxon>Metazoa</taxon>
        <taxon>Ecdysozoa</taxon>
        <taxon>Nematoda</taxon>
        <taxon>Chromadorea</taxon>
        <taxon>Rhabditida</taxon>
        <taxon>Rhabditina</taxon>
        <taxon>Rhabditomorpha</taxon>
        <taxon>Strongyloidea</taxon>
        <taxon>Strongylidae</taxon>
        <taxon>Oesophagostomum</taxon>
    </lineage>
</organism>
<dbReference type="Gene3D" id="1.25.40.10">
    <property type="entry name" value="Tetratricopeptide repeat domain"/>
    <property type="match status" value="4"/>
</dbReference>
<dbReference type="Pfam" id="PF13414">
    <property type="entry name" value="TPR_11"/>
    <property type="match status" value="1"/>
</dbReference>
<dbReference type="AlphaFoldDB" id="A0A0B1T637"/>
<dbReference type="EMBL" id="KN551210">
    <property type="protein sequence ID" value="KHJ92674.1"/>
    <property type="molecule type" value="Genomic_DNA"/>
</dbReference>
<dbReference type="Proteomes" id="UP000053660">
    <property type="component" value="Unassembled WGS sequence"/>
</dbReference>
<keyword evidence="2 3" id="KW-0802">TPR repeat</keyword>
<dbReference type="GO" id="GO:0051879">
    <property type="term" value="F:Hsp90 protein binding"/>
    <property type="evidence" value="ECO:0007669"/>
    <property type="project" value="TreeGrafter"/>
</dbReference>
<evidence type="ECO:0000256" key="2">
    <source>
        <dbReference type="ARBA" id="ARBA00022803"/>
    </source>
</evidence>
<dbReference type="PANTHER" id="PTHR22904">
    <property type="entry name" value="TPR REPEAT CONTAINING PROTEIN"/>
    <property type="match status" value="1"/>
</dbReference>
<name>A0A0B1T637_OESDE</name>
<evidence type="ECO:0000256" key="1">
    <source>
        <dbReference type="ARBA" id="ARBA00022737"/>
    </source>
</evidence>
<feature type="repeat" description="TPR" evidence="3">
    <location>
        <begin position="5"/>
        <end position="38"/>
    </location>
</feature>
<evidence type="ECO:0000256" key="3">
    <source>
        <dbReference type="PROSITE-ProRule" id="PRU00339"/>
    </source>
</evidence>
<protein>
    <submittedName>
        <fullName evidence="4">Tetratricopeptide repeat protein</fullName>
    </submittedName>
</protein>
<feature type="repeat" description="TPR" evidence="3">
    <location>
        <begin position="39"/>
        <end position="72"/>
    </location>
</feature>
<dbReference type="OrthoDB" id="626167at2759"/>
<dbReference type="InterPro" id="IPR019734">
    <property type="entry name" value="TPR_rpt"/>
</dbReference>
<proteinExistence type="predicted"/>
<evidence type="ECO:0000313" key="4">
    <source>
        <dbReference type="EMBL" id="KHJ92674.1"/>
    </source>
</evidence>
<dbReference type="PANTHER" id="PTHR22904:SF523">
    <property type="entry name" value="STRESS-INDUCED-PHOSPHOPROTEIN 1"/>
    <property type="match status" value="1"/>
</dbReference>
<reference evidence="4 5" key="1">
    <citation type="submission" date="2014-03" db="EMBL/GenBank/DDBJ databases">
        <title>Draft genome of the hookworm Oesophagostomum dentatum.</title>
        <authorList>
            <person name="Mitreva M."/>
        </authorList>
    </citation>
    <scope>NUCLEOTIDE SEQUENCE [LARGE SCALE GENOMIC DNA]</scope>
    <source>
        <strain evidence="4 5">OD-Hann</strain>
    </source>
</reference>
<dbReference type="SMART" id="SM00028">
    <property type="entry name" value="TPR"/>
    <property type="match status" value="7"/>
</dbReference>
<dbReference type="SUPFAM" id="SSF48452">
    <property type="entry name" value="TPR-like"/>
    <property type="match status" value="2"/>
</dbReference>
<gene>
    <name evidence="4" type="ORF">OESDEN_07433</name>
</gene>
<dbReference type="InterPro" id="IPR011990">
    <property type="entry name" value="TPR-like_helical_dom_sf"/>
</dbReference>
<sequence>MTDELETIILTAGTAYSEGRYHEALECYEQAIALRPENAILFANYAAILLRLDRVDEALKNADHAIELDPKWAKAYYRRGEALRRLHAFLPAVVSLSEGVALDPSNNLIADLLVDVSQQFFKQFPLDRLRGVGLDRDRFIVLTVTGQELAAAGHHREALTVLSRALSLRTPSLRLRESALSSLASVHFMLSEFAQATVRYEQQLQIRLQLGGPPAEVHDNVAMSAEAAGNYALALSHRKEKAKCLNGVSLAEERLRIARLYGQLNQHEEALELYGKIEESLELMDEGTKEKIANQIRVGRGLIHSLTGETNKCLEKLSGVRASSEDDAIAIADSVVACHLREGNMEEAVEYLNQVLETASELKQEKLFGHACFLLAREQIRNGHHTSAIRLAKRILRLARTTDDRALKRSGLQLLATIYEEQQDVKSSCTLLRKLLEVPGATVLDLVNTLLRLATLAPEIGEDPLKYLTEALEQAGMSRNLDIIALAQSAMLRYLGSSAAEDKEYRLDELLSLQRELLREDINVASRSIIYEDLAMCDAGESSSSSELRALEQSLTEAQEGNNIRRELFLLEKLGDSCLFASSYAEAEGFYQQMLALARQLREVAQIKRGFMKLAM</sequence>